<name>A0A6N4UV15_9MYCO</name>
<evidence type="ECO:0000313" key="3">
    <source>
        <dbReference type="Proteomes" id="UP000466906"/>
    </source>
</evidence>
<keyword evidence="1" id="KW-1133">Transmembrane helix</keyword>
<evidence type="ECO:0000313" key="2">
    <source>
        <dbReference type="EMBL" id="BBX27381.1"/>
    </source>
</evidence>
<gene>
    <name evidence="2" type="ORF">MALV_25060</name>
</gene>
<feature type="transmembrane region" description="Helical" evidence="1">
    <location>
        <begin position="108"/>
        <end position="127"/>
    </location>
</feature>
<feature type="transmembrane region" description="Helical" evidence="1">
    <location>
        <begin position="36"/>
        <end position="61"/>
    </location>
</feature>
<reference evidence="2 3" key="1">
    <citation type="journal article" date="2019" name="Emerg. Microbes Infect.">
        <title>Comprehensive subspecies identification of 175 nontuberculous mycobacteria species based on 7547 genomic profiles.</title>
        <authorList>
            <person name="Matsumoto Y."/>
            <person name="Kinjo T."/>
            <person name="Motooka D."/>
            <person name="Nabeya D."/>
            <person name="Jung N."/>
            <person name="Uechi K."/>
            <person name="Horii T."/>
            <person name="Iida T."/>
            <person name="Fujita J."/>
            <person name="Nakamura S."/>
        </authorList>
    </citation>
    <scope>NUCLEOTIDE SEQUENCE [LARGE SCALE GENOMIC DNA]</scope>
    <source>
        <strain evidence="2 3">JCM 12272</strain>
    </source>
</reference>
<keyword evidence="1" id="KW-0812">Transmembrane</keyword>
<accession>A0A6N4UV15</accession>
<dbReference type="KEGG" id="malv:MALV_25060"/>
<keyword evidence="1" id="KW-0472">Membrane</keyword>
<organism evidence="2 3">
    <name type="scientific">Mycolicibacterium alvei</name>
    <dbReference type="NCBI Taxonomy" id="67081"/>
    <lineage>
        <taxon>Bacteria</taxon>
        <taxon>Bacillati</taxon>
        <taxon>Actinomycetota</taxon>
        <taxon>Actinomycetes</taxon>
        <taxon>Mycobacteriales</taxon>
        <taxon>Mycobacteriaceae</taxon>
        <taxon>Mycolicibacterium</taxon>
    </lineage>
</organism>
<feature type="transmembrane region" description="Helical" evidence="1">
    <location>
        <begin position="73"/>
        <end position="96"/>
    </location>
</feature>
<proteinExistence type="predicted"/>
<dbReference type="Proteomes" id="UP000466906">
    <property type="component" value="Chromosome"/>
</dbReference>
<protein>
    <submittedName>
        <fullName evidence="2">Uncharacterized protein</fullName>
    </submittedName>
</protein>
<keyword evidence="3" id="KW-1185">Reference proteome</keyword>
<dbReference type="AlphaFoldDB" id="A0A6N4UV15"/>
<dbReference type="EMBL" id="AP022565">
    <property type="protein sequence ID" value="BBX27381.1"/>
    <property type="molecule type" value="Genomic_DNA"/>
</dbReference>
<evidence type="ECO:0000256" key="1">
    <source>
        <dbReference type="SAM" id="Phobius"/>
    </source>
</evidence>
<sequence length="133" mass="14251">MGETPPEEYPHEWVDRYGPRAYVPQAYVQPPSAAHLAIRCVAAVIGGGAMAFWALIVYVMLSSAFDTNPATDPHGYGIVFGVITSVPLSLFCAVVLPFAAPRRWWGRAFAISLLSLIAVNALVFWALSVSGAG</sequence>